<comment type="caution">
    <text evidence="1">The sequence shown here is derived from an EMBL/GenBank/DDBJ whole genome shotgun (WGS) entry which is preliminary data.</text>
</comment>
<proteinExistence type="predicted"/>
<keyword evidence="2" id="KW-1185">Reference proteome</keyword>
<reference evidence="1 2" key="1">
    <citation type="journal article" date="2013" name="Curr. Biol.">
        <title>The Genome of the Foraminiferan Reticulomyxa filosa.</title>
        <authorList>
            <person name="Glockner G."/>
            <person name="Hulsmann N."/>
            <person name="Schleicher M."/>
            <person name="Noegel A.A."/>
            <person name="Eichinger L."/>
            <person name="Gallinger C."/>
            <person name="Pawlowski J."/>
            <person name="Sierra R."/>
            <person name="Euteneuer U."/>
            <person name="Pillet L."/>
            <person name="Moustafa A."/>
            <person name="Platzer M."/>
            <person name="Groth M."/>
            <person name="Szafranski K."/>
            <person name="Schliwa M."/>
        </authorList>
    </citation>
    <scope>NUCLEOTIDE SEQUENCE [LARGE SCALE GENOMIC DNA]</scope>
</reference>
<feature type="non-terminal residue" evidence="1">
    <location>
        <position position="177"/>
    </location>
</feature>
<name>X6LSL1_RETFI</name>
<protein>
    <submittedName>
        <fullName evidence="1">Uncharacterized protein</fullName>
    </submittedName>
</protein>
<evidence type="ECO:0000313" key="2">
    <source>
        <dbReference type="Proteomes" id="UP000023152"/>
    </source>
</evidence>
<dbReference type="Proteomes" id="UP000023152">
    <property type="component" value="Unassembled WGS sequence"/>
</dbReference>
<sequence length="177" mass="20389">MIYNIRRHCNIIPRILVSSSHYNVPVWGDLLFKMGGAPRTRHCANILMELRETIIMFASRRDEQNNMSILQGQHHHQHHHATDGAGIGAGVGNGINIDTDREKDRHKRNSNAAMYDARYSAQFRDMYFDLAKKYNYVVIPAVCVSTDDVVEMVYNLPNDRNQLSKKFKSLRTISQPF</sequence>
<evidence type="ECO:0000313" key="1">
    <source>
        <dbReference type="EMBL" id="ETO04112.1"/>
    </source>
</evidence>
<gene>
    <name evidence="1" type="ORF">RFI_33290</name>
</gene>
<dbReference type="EMBL" id="ASPP01030281">
    <property type="protein sequence ID" value="ETO04112.1"/>
    <property type="molecule type" value="Genomic_DNA"/>
</dbReference>
<dbReference type="AlphaFoldDB" id="X6LSL1"/>
<dbReference type="OrthoDB" id="437794at2759"/>
<accession>X6LSL1</accession>
<organism evidence="1 2">
    <name type="scientific">Reticulomyxa filosa</name>
    <dbReference type="NCBI Taxonomy" id="46433"/>
    <lineage>
        <taxon>Eukaryota</taxon>
        <taxon>Sar</taxon>
        <taxon>Rhizaria</taxon>
        <taxon>Retaria</taxon>
        <taxon>Foraminifera</taxon>
        <taxon>Monothalamids</taxon>
        <taxon>Reticulomyxidae</taxon>
        <taxon>Reticulomyxa</taxon>
    </lineage>
</organism>